<accession>A0A8B9MCD5</accession>
<feature type="compositionally biased region" description="Polar residues" evidence="7">
    <location>
        <begin position="406"/>
        <end position="423"/>
    </location>
</feature>
<protein>
    <submittedName>
        <fullName evidence="10">Proline rich transmembrane protein 3</fullName>
    </submittedName>
</protein>
<comment type="subcellular location">
    <subcellularLocation>
        <location evidence="1">Membrane</location>
        <topology evidence="1">Multi-pass membrane protein</topology>
    </subcellularLocation>
</comment>
<feature type="region of interest" description="Disordered" evidence="7">
    <location>
        <begin position="188"/>
        <end position="245"/>
    </location>
</feature>
<evidence type="ECO:0000256" key="5">
    <source>
        <dbReference type="ARBA" id="ARBA00022989"/>
    </source>
</evidence>
<dbReference type="Ensembl" id="ENSANIT00000006016.1">
    <property type="protein sequence ID" value="ENSANIP00000005824.1"/>
    <property type="gene ID" value="ENSANIG00000004002.1"/>
</dbReference>
<feature type="compositionally biased region" description="Gly residues" evidence="7">
    <location>
        <begin position="36"/>
        <end position="45"/>
    </location>
</feature>
<feature type="compositionally biased region" description="Polar residues" evidence="7">
    <location>
        <begin position="549"/>
        <end position="559"/>
    </location>
</feature>
<feature type="transmembrane region" description="Helical" evidence="8">
    <location>
        <begin position="675"/>
        <end position="696"/>
    </location>
</feature>
<dbReference type="InterPro" id="IPR059081">
    <property type="entry name" value="PRRT3-4"/>
</dbReference>
<feature type="region of interest" description="Disordered" evidence="7">
    <location>
        <begin position="1"/>
        <end position="116"/>
    </location>
</feature>
<dbReference type="PANTHER" id="PTHR47400:SF1">
    <property type="entry name" value="PROLINE-RICH TRANSMEMBRANE PROTEIN 3"/>
    <property type="match status" value="1"/>
</dbReference>
<keyword evidence="2" id="KW-0597">Phosphoprotein</keyword>
<reference evidence="10" key="2">
    <citation type="submission" date="2025-09" db="UniProtKB">
        <authorList>
            <consortium name="Ensembl"/>
        </authorList>
    </citation>
    <scope>IDENTIFICATION</scope>
</reference>
<sequence length="1164" mass="118628">MQPGTRQGERCAPERGRRQRGHREGNRGWSTREGTPGRGTPGMPGVGITRHQGPPAPGTPGWGPPALGAPATGTPGWGPPAQGTPGMGRLGMGPLAAGTAGDRAQGQPEQGQPGRWLSPRAVGCCGHGSPRAGGVSPPRAAATGPGSLNPRPRRASWVLTMATARLITWGLLLATGVPAGARGTLSAGLSPGGTLQRDRDPLHSPAWGQQRPGPSPAWEASGEPSGAGVPGSERWGGGSLVRWSPPLQARDATGASLETETTVAGAGTGAWWNGGAAPAVAEEPLVAWQRHEAEGQDSKRGGTWLPHGSALGTPGPEVPTDTRPGSPGLPWAGQSAAGPAGTLSPRPTVSTIALTPMLAAGTGTGTADTHAGGQPVLGGSTAAPGTQLAPADSQPVPLGTVPVPRPTSTGPAQGPHASSSSPQPVGRQGDLGGTPSPSLALPSSAPRLPPTAPFWGLAEPWTRVLPAHQRSTRRAPLSHATVSPGDAAPRTDPRPTGQQGPQPTPGAALSTSPAPPPASSVAPPSTGLLPEEDVGSPQRVRGAVGPVSAPNTTEASSRPTAHPATGTPRTRHSDARGMQPPSHGTAAPSATWRQAGGTPQPAPRQPSTPQLQPSRSPPAAGANGTGLRWAELRRQLGFAWEAHVYGVAAVFLLLALGCLAGLAGAAALRPPHLPHVLGAHGLLLAACLLRATFLLLDPYGAWGRLPPWALLLLSTIPFPLLLGAFALLLQRLQRLAQLRLLPARLRGLPALGAAAALQSAVLGAADLLPLRLGPATGLGLQALGCGAGALLLLGGLWGCWRVLRAPWEGPGGGGGPGLQQGARALLAAAVAGLPVCGLQLYSALWLRGVLGPPGRFSRPGWVAQLWLRVGELGTALALLVAAAEPLCYQCRRRSPASHSCWAKALRYFCTGHKAEAPEYPNNCYDWASGGTGGSGGSGPERAPANDISKSLIRNPAEQLPLRALKDSNEAWAAAAGTARMPGLSPKCPNAVAARSCAAFEQGSSPSLGELAFRPPSPIDLRRSIDQALCRRHLLHDGLFGRPRRGSGASLHDSPAPAETPGLGRMARCSSLTDLPGPRQPPGSITITVTASASSLESSSLKISWNPWRHGLSSPDSLPLDEAPSRAPLLMPAVPPPWEREGPRGFPALGKAADARSLSSDTIEL</sequence>
<evidence type="ECO:0000256" key="6">
    <source>
        <dbReference type="ARBA" id="ARBA00023136"/>
    </source>
</evidence>
<feature type="transmembrane region" description="Helical" evidence="8">
    <location>
        <begin position="780"/>
        <end position="803"/>
    </location>
</feature>
<dbReference type="PANTHER" id="PTHR47400">
    <property type="entry name" value="PROLINE-RICH TRANSMEMBRANE PROTEIN 3"/>
    <property type="match status" value="1"/>
</dbReference>
<feature type="transmembrane region" description="Helical" evidence="8">
    <location>
        <begin position="644"/>
        <end position="668"/>
    </location>
</feature>
<dbReference type="InterPro" id="IPR043242">
    <property type="entry name" value="PRRT3"/>
</dbReference>
<feature type="compositionally biased region" description="Low complexity" evidence="7">
    <location>
        <begin position="494"/>
        <end position="512"/>
    </location>
</feature>
<proteinExistence type="predicted"/>
<evidence type="ECO:0000313" key="11">
    <source>
        <dbReference type="Proteomes" id="UP000694541"/>
    </source>
</evidence>
<evidence type="ECO:0000256" key="7">
    <source>
        <dbReference type="SAM" id="MobiDB-lite"/>
    </source>
</evidence>
<evidence type="ECO:0000256" key="8">
    <source>
        <dbReference type="SAM" id="Phobius"/>
    </source>
</evidence>
<evidence type="ECO:0000313" key="10">
    <source>
        <dbReference type="Ensembl" id="ENSANIP00000005824.1"/>
    </source>
</evidence>
<keyword evidence="4" id="KW-0732">Signal</keyword>
<feature type="region of interest" description="Disordered" evidence="7">
    <location>
        <begin position="1115"/>
        <end position="1164"/>
    </location>
</feature>
<feature type="region of interest" description="Disordered" evidence="7">
    <location>
        <begin position="363"/>
        <end position="624"/>
    </location>
</feature>
<reference evidence="10" key="1">
    <citation type="submission" date="2025-08" db="UniProtKB">
        <authorList>
            <consortium name="Ensembl"/>
        </authorList>
    </citation>
    <scope>IDENTIFICATION</scope>
</reference>
<feature type="compositionally biased region" description="Low complexity" evidence="7">
    <location>
        <begin position="363"/>
        <end position="373"/>
    </location>
</feature>
<evidence type="ECO:0000259" key="9">
    <source>
        <dbReference type="Pfam" id="PF25987"/>
    </source>
</evidence>
<feature type="transmembrane region" description="Helical" evidence="8">
    <location>
        <begin position="750"/>
        <end position="768"/>
    </location>
</feature>
<dbReference type="Proteomes" id="UP000694541">
    <property type="component" value="Unplaced"/>
</dbReference>
<evidence type="ECO:0000256" key="1">
    <source>
        <dbReference type="ARBA" id="ARBA00004141"/>
    </source>
</evidence>
<keyword evidence="5 8" id="KW-1133">Transmembrane helix</keyword>
<keyword evidence="11" id="KW-1185">Reference proteome</keyword>
<feature type="compositionally biased region" description="Low complexity" evidence="7">
    <location>
        <begin position="434"/>
        <end position="446"/>
    </location>
</feature>
<feature type="transmembrane region" description="Helical" evidence="8">
    <location>
        <begin position="708"/>
        <end position="729"/>
    </location>
</feature>
<evidence type="ECO:0000256" key="4">
    <source>
        <dbReference type="ARBA" id="ARBA00022729"/>
    </source>
</evidence>
<keyword evidence="6 8" id="KW-0472">Membrane</keyword>
<feature type="domain" description="Proline-rich transmembrane protein 3/4" evidence="9">
    <location>
        <begin position="616"/>
        <end position="909"/>
    </location>
</feature>
<organism evidence="10 11">
    <name type="scientific">Accipiter nisus</name>
    <name type="common">Eurasian sparrowhawk</name>
    <dbReference type="NCBI Taxonomy" id="211598"/>
    <lineage>
        <taxon>Eukaryota</taxon>
        <taxon>Metazoa</taxon>
        <taxon>Chordata</taxon>
        <taxon>Craniata</taxon>
        <taxon>Vertebrata</taxon>
        <taxon>Euteleostomi</taxon>
        <taxon>Archelosauria</taxon>
        <taxon>Archosauria</taxon>
        <taxon>Dinosauria</taxon>
        <taxon>Saurischia</taxon>
        <taxon>Theropoda</taxon>
        <taxon>Coelurosauria</taxon>
        <taxon>Aves</taxon>
        <taxon>Neognathae</taxon>
        <taxon>Neoaves</taxon>
        <taxon>Telluraves</taxon>
        <taxon>Accipitrimorphae</taxon>
        <taxon>Accipitriformes</taxon>
        <taxon>Accipitridae</taxon>
        <taxon>Accipitrinae</taxon>
        <taxon>Accipiter</taxon>
    </lineage>
</organism>
<feature type="transmembrane region" description="Helical" evidence="8">
    <location>
        <begin position="824"/>
        <end position="845"/>
    </location>
</feature>
<keyword evidence="3 8" id="KW-0812">Transmembrane</keyword>
<feature type="region of interest" description="Disordered" evidence="7">
    <location>
        <begin position="128"/>
        <end position="149"/>
    </location>
</feature>
<dbReference type="AlphaFoldDB" id="A0A8B9MCD5"/>
<feature type="region of interest" description="Disordered" evidence="7">
    <location>
        <begin position="1040"/>
        <end position="1064"/>
    </location>
</feature>
<evidence type="ECO:0000256" key="3">
    <source>
        <dbReference type="ARBA" id="ARBA00022692"/>
    </source>
</evidence>
<evidence type="ECO:0000256" key="2">
    <source>
        <dbReference type="ARBA" id="ARBA00022553"/>
    </source>
</evidence>
<feature type="region of interest" description="Disordered" evidence="7">
    <location>
        <begin position="293"/>
        <end position="349"/>
    </location>
</feature>
<name>A0A8B9MCD5_9AVES</name>
<dbReference type="Pfam" id="PF25987">
    <property type="entry name" value="PRRT3"/>
    <property type="match status" value="1"/>
</dbReference>
<feature type="compositionally biased region" description="Low complexity" evidence="7">
    <location>
        <begin position="64"/>
        <end position="84"/>
    </location>
</feature>
<feature type="compositionally biased region" description="Basic and acidic residues" evidence="7">
    <location>
        <begin position="7"/>
        <end position="26"/>
    </location>
</feature>